<dbReference type="PANTHER" id="PTHR43470:SF3">
    <property type="entry name" value="PHOSPHATE TRANSPORT SYSTEM PERMEASE PROTEIN PSTA-RELATED"/>
    <property type="match status" value="1"/>
</dbReference>
<keyword evidence="2" id="KW-0812">Transmembrane</keyword>
<evidence type="ECO:0000256" key="3">
    <source>
        <dbReference type="ARBA" id="ARBA00022989"/>
    </source>
</evidence>
<keyword evidence="5" id="KW-0732">Signal</keyword>
<dbReference type="Gene3D" id="1.10.3720.10">
    <property type="entry name" value="MetI-like"/>
    <property type="match status" value="1"/>
</dbReference>
<evidence type="ECO:0000256" key="5">
    <source>
        <dbReference type="SAM" id="SignalP"/>
    </source>
</evidence>
<dbReference type="Proteomes" id="UP000325291">
    <property type="component" value="Unassembled WGS sequence"/>
</dbReference>
<evidence type="ECO:0000256" key="4">
    <source>
        <dbReference type="ARBA" id="ARBA00023136"/>
    </source>
</evidence>
<sequence length="142" mass="15251">MMKRSAALLVTAASFFATSVLAQVTVDPALPDYEATSGVSGSLSSIGSDTLNNLMTLWAEGFRGFYPNVATEEALSTVPRSMREGSLACGASKWQTIWNVVLPKALPGIMYLGRLIEYGATDEIFTNPAKQQTEDYVSGRFG</sequence>
<dbReference type="InterPro" id="IPR035906">
    <property type="entry name" value="MetI-like_sf"/>
</dbReference>
<keyword evidence="8" id="KW-1185">Reference proteome</keyword>
<proteinExistence type="predicted"/>
<keyword evidence="3" id="KW-1133">Transmembrane helix</keyword>
<evidence type="ECO:0000256" key="1">
    <source>
        <dbReference type="ARBA" id="ARBA00004651"/>
    </source>
</evidence>
<comment type="subcellular location">
    <subcellularLocation>
        <location evidence="1">Cell membrane</location>
        <topology evidence="1">Multi-pass membrane protein</topology>
    </subcellularLocation>
</comment>
<dbReference type="CDD" id="cd06261">
    <property type="entry name" value="TM_PBP2"/>
    <property type="match status" value="1"/>
</dbReference>
<feature type="signal peptide" evidence="5">
    <location>
        <begin position="1"/>
        <end position="22"/>
    </location>
</feature>
<protein>
    <submittedName>
        <fullName evidence="7">ABC transporter permease subunit</fullName>
    </submittedName>
</protein>
<dbReference type="Pfam" id="PF00528">
    <property type="entry name" value="BPD_transp_1"/>
    <property type="match status" value="1"/>
</dbReference>
<organism evidence="7 8">
    <name type="scientific">Aquicoccus porphyridii</name>
    <dbReference type="NCBI Taxonomy" id="1852029"/>
    <lineage>
        <taxon>Bacteria</taxon>
        <taxon>Pseudomonadati</taxon>
        <taxon>Pseudomonadota</taxon>
        <taxon>Alphaproteobacteria</taxon>
        <taxon>Rhodobacterales</taxon>
        <taxon>Paracoccaceae</taxon>
        <taxon>Aquicoccus</taxon>
    </lineage>
</organism>
<dbReference type="PANTHER" id="PTHR43470">
    <property type="entry name" value="PHOSPHATE TRANSPORT SYSTEM PERMEASE PROTEIN PSTA-RELATED"/>
    <property type="match status" value="1"/>
</dbReference>
<dbReference type="GO" id="GO:0055085">
    <property type="term" value="P:transmembrane transport"/>
    <property type="evidence" value="ECO:0007669"/>
    <property type="project" value="InterPro"/>
</dbReference>
<dbReference type="SUPFAM" id="SSF161098">
    <property type="entry name" value="MetI-like"/>
    <property type="match status" value="1"/>
</dbReference>
<accession>A0A5A9ZK30</accession>
<evidence type="ECO:0000313" key="8">
    <source>
        <dbReference type="Proteomes" id="UP000325291"/>
    </source>
</evidence>
<dbReference type="AlphaFoldDB" id="A0A5A9ZK30"/>
<evidence type="ECO:0000313" key="7">
    <source>
        <dbReference type="EMBL" id="KAA0917673.1"/>
    </source>
</evidence>
<feature type="domain" description="ABC transmembrane type-1" evidence="6">
    <location>
        <begin position="69"/>
        <end position="110"/>
    </location>
</feature>
<keyword evidence="4" id="KW-0472">Membrane</keyword>
<dbReference type="GO" id="GO:0005886">
    <property type="term" value="C:plasma membrane"/>
    <property type="evidence" value="ECO:0007669"/>
    <property type="project" value="UniProtKB-SubCell"/>
</dbReference>
<feature type="chain" id="PRO_5022898972" evidence="5">
    <location>
        <begin position="23"/>
        <end position="142"/>
    </location>
</feature>
<evidence type="ECO:0000256" key="2">
    <source>
        <dbReference type="ARBA" id="ARBA00022692"/>
    </source>
</evidence>
<reference evidence="7 8" key="1">
    <citation type="submission" date="2019-07" db="EMBL/GenBank/DDBJ databases">
        <title>Aquicoccus porphyridii gen. nov., sp. nov., isolated from a small marine red alga, Porphyridium marinum.</title>
        <authorList>
            <person name="Liu L."/>
        </authorList>
    </citation>
    <scope>NUCLEOTIDE SEQUENCE [LARGE SCALE GENOMIC DNA]</scope>
    <source>
        <strain evidence="7 8">L1 8-17</strain>
    </source>
</reference>
<dbReference type="InterPro" id="IPR000515">
    <property type="entry name" value="MetI-like"/>
</dbReference>
<comment type="caution">
    <text evidence="7">The sequence shown here is derived from an EMBL/GenBank/DDBJ whole genome shotgun (WGS) entry which is preliminary data.</text>
</comment>
<evidence type="ECO:0000259" key="6">
    <source>
        <dbReference type="Pfam" id="PF00528"/>
    </source>
</evidence>
<gene>
    <name evidence="7" type="ORF">FLO80_06480</name>
</gene>
<dbReference type="EMBL" id="VINQ01000003">
    <property type="protein sequence ID" value="KAA0917673.1"/>
    <property type="molecule type" value="Genomic_DNA"/>
</dbReference>
<name>A0A5A9ZK30_9RHOB</name>